<feature type="domain" description="START" evidence="1">
    <location>
        <begin position="8"/>
        <end position="86"/>
    </location>
</feature>
<dbReference type="PROSITE" id="PS50848">
    <property type="entry name" value="START"/>
    <property type="match status" value="1"/>
</dbReference>
<name>A0A7S3NBW7_9SPIT</name>
<protein>
    <recommendedName>
        <fullName evidence="1">START domain-containing protein</fullName>
    </recommendedName>
</protein>
<dbReference type="Pfam" id="PF01852">
    <property type="entry name" value="START"/>
    <property type="match status" value="1"/>
</dbReference>
<organism evidence="2">
    <name type="scientific">Euplotes harpa</name>
    <dbReference type="NCBI Taxonomy" id="151035"/>
    <lineage>
        <taxon>Eukaryota</taxon>
        <taxon>Sar</taxon>
        <taxon>Alveolata</taxon>
        <taxon>Ciliophora</taxon>
        <taxon>Intramacronucleata</taxon>
        <taxon>Spirotrichea</taxon>
        <taxon>Hypotrichia</taxon>
        <taxon>Euplotida</taxon>
        <taxon>Euplotidae</taxon>
        <taxon>Euplotes</taxon>
    </lineage>
</organism>
<dbReference type="CDD" id="cd00177">
    <property type="entry name" value="START"/>
    <property type="match status" value="1"/>
</dbReference>
<dbReference type="InterPro" id="IPR023393">
    <property type="entry name" value="START-like_dom_sf"/>
</dbReference>
<evidence type="ECO:0000313" key="2">
    <source>
        <dbReference type="EMBL" id="CAE0352303.1"/>
    </source>
</evidence>
<dbReference type="GO" id="GO:0008289">
    <property type="term" value="F:lipid binding"/>
    <property type="evidence" value="ECO:0007669"/>
    <property type="project" value="InterPro"/>
</dbReference>
<dbReference type="SUPFAM" id="SSF55961">
    <property type="entry name" value="Bet v1-like"/>
    <property type="match status" value="1"/>
</dbReference>
<dbReference type="PANTHER" id="PTHR19308:SF56">
    <property type="entry name" value="START DOMAIN-CONTAINING PROTEIN"/>
    <property type="match status" value="1"/>
</dbReference>
<dbReference type="InterPro" id="IPR051213">
    <property type="entry name" value="START_lipid_transfer"/>
</dbReference>
<gene>
    <name evidence="2" type="ORF">EHAR0213_LOCUS11219</name>
</gene>
<proteinExistence type="predicted"/>
<dbReference type="Gene3D" id="3.30.530.20">
    <property type="match status" value="1"/>
</dbReference>
<dbReference type="InterPro" id="IPR002913">
    <property type="entry name" value="START_lipid-bd_dom"/>
</dbReference>
<dbReference type="PANTHER" id="PTHR19308">
    <property type="entry name" value="PHOSPHATIDYLCHOLINE TRANSFER PROTEIN"/>
    <property type="match status" value="1"/>
</dbReference>
<accession>A0A7S3NBW7</accession>
<dbReference type="EMBL" id="HBII01026820">
    <property type="protein sequence ID" value="CAE0352303.1"/>
    <property type="molecule type" value="Transcribed_RNA"/>
</dbReference>
<dbReference type="AlphaFoldDB" id="A0A7S3NBW7"/>
<sequence>MEVKGNLVVSNRDMALVRQRIELGDGSLLVVQTSIECASKIPETKCVRGEVTLMGSHIEPTSESSCKITSVSLVDPKGSIPSSFINKMKSRQHEVFVAIKTKLEA</sequence>
<reference evidence="2" key="1">
    <citation type="submission" date="2021-01" db="EMBL/GenBank/DDBJ databases">
        <authorList>
            <person name="Corre E."/>
            <person name="Pelletier E."/>
            <person name="Niang G."/>
            <person name="Scheremetjew M."/>
            <person name="Finn R."/>
            <person name="Kale V."/>
            <person name="Holt S."/>
            <person name="Cochrane G."/>
            <person name="Meng A."/>
            <person name="Brown T."/>
            <person name="Cohen L."/>
        </authorList>
    </citation>
    <scope>NUCLEOTIDE SEQUENCE</scope>
    <source>
        <strain evidence="2">FSP1.4</strain>
    </source>
</reference>
<dbReference type="GO" id="GO:0005737">
    <property type="term" value="C:cytoplasm"/>
    <property type="evidence" value="ECO:0007669"/>
    <property type="project" value="UniProtKB-ARBA"/>
</dbReference>
<evidence type="ECO:0000259" key="1">
    <source>
        <dbReference type="PROSITE" id="PS50848"/>
    </source>
</evidence>